<dbReference type="AlphaFoldDB" id="A0A229S9V9"/>
<feature type="compositionally biased region" description="Polar residues" evidence="1">
    <location>
        <begin position="810"/>
        <end position="819"/>
    </location>
</feature>
<feature type="compositionally biased region" description="Polar residues" evidence="1">
    <location>
        <begin position="569"/>
        <end position="581"/>
    </location>
</feature>
<dbReference type="OrthoDB" id="3692636at2"/>
<organism evidence="2 3">
    <name type="scientific">Amycolatopsis alba DSM 44262</name>
    <dbReference type="NCBI Taxonomy" id="1125972"/>
    <lineage>
        <taxon>Bacteria</taxon>
        <taxon>Bacillati</taxon>
        <taxon>Actinomycetota</taxon>
        <taxon>Actinomycetes</taxon>
        <taxon>Pseudonocardiales</taxon>
        <taxon>Pseudonocardiaceae</taxon>
        <taxon>Amycolatopsis</taxon>
    </lineage>
</organism>
<comment type="caution">
    <text evidence="2">The sequence shown here is derived from an EMBL/GenBank/DDBJ whole genome shotgun (WGS) entry which is preliminary data.</text>
</comment>
<dbReference type="EMBL" id="NMQU01000002">
    <property type="protein sequence ID" value="OXM55723.1"/>
    <property type="molecule type" value="Genomic_DNA"/>
</dbReference>
<dbReference type="RefSeq" id="WP_020633348.1">
    <property type="nucleotide sequence ID" value="NZ_KB913032.1"/>
</dbReference>
<feature type="compositionally biased region" description="Basic and acidic residues" evidence="1">
    <location>
        <begin position="667"/>
        <end position="676"/>
    </location>
</feature>
<feature type="compositionally biased region" description="Acidic residues" evidence="1">
    <location>
        <begin position="822"/>
        <end position="831"/>
    </location>
</feature>
<evidence type="ECO:0000256" key="1">
    <source>
        <dbReference type="SAM" id="MobiDB-lite"/>
    </source>
</evidence>
<name>A0A229S9V9_AMYAL</name>
<feature type="compositionally biased region" description="Low complexity" evidence="1">
    <location>
        <begin position="544"/>
        <end position="557"/>
    </location>
</feature>
<feature type="compositionally biased region" description="Basic and acidic residues" evidence="1">
    <location>
        <begin position="404"/>
        <end position="414"/>
    </location>
</feature>
<gene>
    <name evidence="2" type="ORF">CFP75_00265</name>
</gene>
<sequence>MPLADVGGDTGHDIPSRAEVEKILNDPNIDRDTKRELALNYIDYIEDESPESCGFASEAERNGFRDYLKSMNGDWITEGDLNVNDGSLEEVKKAYKTAHEKYDANQAAGRQGDRDALNRDAAKSQEIAGRATETDPGCGNSNDIMVPGLSGFKVYEIFHPLYVRALGLAGGGAAISLGELQRLYHEQDNIPFNLFKASADELTAVGTAITGSAQDVSGKLGNSLGTWEGPAADQARAYQKAYSDKTGLVAEAFKAAGDGLLRTNASVGKFCREKVDWLQKWYTDNIDGATAQDIERIIRIADGSCSQNDIIHCIKFLSIEAKNAFNDDGGDIDQSTIDEVLKPQSVAWLKNVFLGWFGKHIENFQLVCKNTRDAINGAWKAYFDSLGQVVENPFADLGKTPETGGEKPVEKGGGGKDTGSGGGGPSSGGGGNSSGGGVKPPPSAVEYKQPEKPETPEAPGQEKNPVTDKPLDIDPATGEPYPIDPRTGESIKNDAAGTEPEKVTVEQGDRKISMAEPGADGKMGISVQDAAGQAKDYNLDFGDGKATPGTGDAAGGPVHKDTAERLDQQAASRPTASQGQIYQPGPDGKIHIEDGGLKITAERPSGPDGPTLVTVDDGSGHPSKYTLGEDEPAGGRHASPESTPQAAPRHAAESAAAQPVENVAARPVEDVARQHAEQAAGPHETTSGGTGGGAPAEVPAHPVEPVAAAADGPSESTTAQSLGNPLDSGDNGLGDTSDPAGAGGGSAAPSAPSGLGSAPGGGAQDPAAGGAGMMGGMGMMGGGAAGGQGSGEDQQRTSSGYRVDGGLFDTATTTGSRISGSLDDDGVIGFR</sequence>
<keyword evidence="3" id="KW-1185">Reference proteome</keyword>
<feature type="compositionally biased region" description="Gly residues" evidence="1">
    <location>
        <begin position="757"/>
        <end position="790"/>
    </location>
</feature>
<evidence type="ECO:0008006" key="4">
    <source>
        <dbReference type="Google" id="ProtNLM"/>
    </source>
</evidence>
<proteinExistence type="predicted"/>
<feature type="region of interest" description="Disordered" evidence="1">
    <location>
        <begin position="538"/>
        <end position="831"/>
    </location>
</feature>
<feature type="region of interest" description="Disordered" evidence="1">
    <location>
        <begin position="394"/>
        <end position="524"/>
    </location>
</feature>
<feature type="compositionally biased region" description="Low complexity" evidence="1">
    <location>
        <begin position="646"/>
        <end position="657"/>
    </location>
</feature>
<feature type="compositionally biased region" description="Polar residues" evidence="1">
    <location>
        <begin position="714"/>
        <end position="723"/>
    </location>
</feature>
<evidence type="ECO:0000313" key="3">
    <source>
        <dbReference type="Proteomes" id="UP000215563"/>
    </source>
</evidence>
<feature type="compositionally biased region" description="Low complexity" evidence="1">
    <location>
        <begin position="747"/>
        <end position="756"/>
    </location>
</feature>
<feature type="compositionally biased region" description="Basic and acidic residues" evidence="1">
    <location>
        <begin position="558"/>
        <end position="567"/>
    </location>
</feature>
<evidence type="ECO:0000313" key="2">
    <source>
        <dbReference type="EMBL" id="OXM55723.1"/>
    </source>
</evidence>
<feature type="compositionally biased region" description="Gly residues" evidence="1">
    <location>
        <begin position="415"/>
        <end position="438"/>
    </location>
</feature>
<reference evidence="2 3" key="1">
    <citation type="submission" date="2017-07" db="EMBL/GenBank/DDBJ databases">
        <title>Amycolatopsis alba DSM 44262 Genome sequencing and assembly.</title>
        <authorList>
            <person name="Kaur N."/>
            <person name="Mayilraj S."/>
        </authorList>
    </citation>
    <scope>NUCLEOTIDE SEQUENCE [LARGE SCALE GENOMIC DNA]</scope>
    <source>
        <strain evidence="2 3">DSM 44262</strain>
    </source>
</reference>
<feature type="compositionally biased region" description="Low complexity" evidence="1">
    <location>
        <begin position="695"/>
        <end position="710"/>
    </location>
</feature>
<feature type="compositionally biased region" description="Basic and acidic residues" evidence="1">
    <location>
        <begin position="499"/>
        <end position="513"/>
    </location>
</feature>
<protein>
    <recommendedName>
        <fullName evidence="4">WXG100 family type VII secretion target</fullName>
    </recommendedName>
</protein>
<dbReference type="Proteomes" id="UP000215563">
    <property type="component" value="Unassembled WGS sequence"/>
</dbReference>
<accession>A0A229S9V9</accession>